<dbReference type="GO" id="GO:0016810">
    <property type="term" value="F:hydrolase activity, acting on carbon-nitrogen (but not peptide) bonds"/>
    <property type="evidence" value="ECO:0007669"/>
    <property type="project" value="InterPro"/>
</dbReference>
<accession>J0NCY8</accession>
<evidence type="ECO:0000313" key="2">
    <source>
        <dbReference type="EMBL" id="EJF44859.1"/>
    </source>
</evidence>
<dbReference type="Gene3D" id="2.30.40.10">
    <property type="entry name" value="Urease, subunit C, domain 1"/>
    <property type="match status" value="1"/>
</dbReference>
<dbReference type="Gene3D" id="3.20.20.140">
    <property type="entry name" value="Metal-dependent hydrolases"/>
    <property type="match status" value="1"/>
</dbReference>
<dbReference type="InterPro" id="IPR032466">
    <property type="entry name" value="Metal_Hydrolase"/>
</dbReference>
<dbReference type="SUPFAM" id="SSF51556">
    <property type="entry name" value="Metallo-dependent hydrolases"/>
    <property type="match status" value="1"/>
</dbReference>
<organism evidence="2 3">
    <name type="scientific">Schaalia georgiae F0490</name>
    <dbReference type="NCBI Taxonomy" id="1125717"/>
    <lineage>
        <taxon>Bacteria</taxon>
        <taxon>Bacillati</taxon>
        <taxon>Actinomycetota</taxon>
        <taxon>Actinomycetes</taxon>
        <taxon>Actinomycetales</taxon>
        <taxon>Actinomycetaceae</taxon>
        <taxon>Schaalia</taxon>
    </lineage>
</organism>
<name>J0NCY8_9ACTO</name>
<dbReference type="EMBL" id="AKFS01000176">
    <property type="protein sequence ID" value="EJF44859.1"/>
    <property type="molecule type" value="Genomic_DNA"/>
</dbReference>
<sequence>MAHEQGDDAVIFDGWMLIAASPGQRPEWTRGTWAVEDGRVARLARPGRADARGYAIPGMVDGHCHIGITDGGGAVGEAVQREQAAATLASGVTLARDCGCPVDNSWLARQGDGPALDFIHCGRHVARPKRYIRGLAVEVADERDLPGVLAAQAARSDGWVKLVGDWIDRSKGVDSDLEPLWSPPVLRDAVAAAHEAGARVAVHAFSHAAIDGLIEAGVDDIEHGSGIDADQADEIARRSILVAPTLAQVALFESFADQAGAKYPVYAATMRAMYEERREHFAMLADSGVRLVSGVDSGGYQKHGSIINELTLWQEAGMAPARIVDTATWGTRTALGRPVLTEGGTADLVVLAEDPRQDVIALARPLHVFAGGHHVG</sequence>
<keyword evidence="3" id="KW-1185">Reference proteome</keyword>
<proteinExistence type="predicted"/>
<evidence type="ECO:0000313" key="3">
    <source>
        <dbReference type="Proteomes" id="UP000004578"/>
    </source>
</evidence>
<dbReference type="InterPro" id="IPR011059">
    <property type="entry name" value="Metal-dep_hydrolase_composite"/>
</dbReference>
<protein>
    <submittedName>
        <fullName evidence="2">Amidohydrolase family protein</fullName>
    </submittedName>
</protein>
<dbReference type="InterPro" id="IPR051781">
    <property type="entry name" value="Metallo-dep_Hydrolase"/>
</dbReference>
<dbReference type="Pfam" id="PF01979">
    <property type="entry name" value="Amidohydro_1"/>
    <property type="match status" value="1"/>
</dbReference>
<comment type="caution">
    <text evidence="2">The sequence shown here is derived from an EMBL/GenBank/DDBJ whole genome shotgun (WGS) entry which is preliminary data.</text>
</comment>
<feature type="domain" description="Amidohydrolase-related" evidence="1">
    <location>
        <begin position="55"/>
        <end position="373"/>
    </location>
</feature>
<keyword evidence="2" id="KW-0378">Hydrolase</keyword>
<dbReference type="PANTHER" id="PTHR43135">
    <property type="entry name" value="ALPHA-D-RIBOSE 1-METHYLPHOSPHONATE 5-TRIPHOSPHATE DIPHOSPHATASE"/>
    <property type="match status" value="1"/>
</dbReference>
<dbReference type="Proteomes" id="UP000004578">
    <property type="component" value="Unassembled WGS sequence"/>
</dbReference>
<dbReference type="InterPro" id="IPR006680">
    <property type="entry name" value="Amidohydro-rel"/>
</dbReference>
<dbReference type="PATRIC" id="fig|1125717.3.peg.1158"/>
<gene>
    <name evidence="2" type="ORF">HMPREF1317_1611</name>
</gene>
<evidence type="ECO:0000259" key="1">
    <source>
        <dbReference type="Pfam" id="PF01979"/>
    </source>
</evidence>
<reference evidence="2 3" key="1">
    <citation type="submission" date="2012-05" db="EMBL/GenBank/DDBJ databases">
        <authorList>
            <person name="Harkins D.M."/>
            <person name="Madupu R."/>
            <person name="Durkin A.S."/>
            <person name="Torralba M."/>
            <person name="Methe B."/>
            <person name="Sutton G.G."/>
            <person name="Nelson K.E."/>
        </authorList>
    </citation>
    <scope>NUCLEOTIDE SEQUENCE [LARGE SCALE GENOMIC DNA]</scope>
    <source>
        <strain evidence="2 3">F0490</strain>
    </source>
</reference>
<dbReference type="AlphaFoldDB" id="J0NCY8"/>
<dbReference type="PANTHER" id="PTHR43135:SF4">
    <property type="entry name" value="AMIDOHYDROLASE-RELATED DOMAIN-CONTAINING PROTEIN"/>
    <property type="match status" value="1"/>
</dbReference>